<accession>A0ABT7TKN3</accession>
<dbReference type="InterPro" id="IPR016032">
    <property type="entry name" value="Sig_transdc_resp-reg_C-effctor"/>
</dbReference>
<sequence length="1083" mass="113480">MPVASRVAVLGPVTVAGPDGAPLAVPGALARSFLTALVLAHGHTLGADTLIDELWGEDRPRGARAALQTLVSRLRRTTADGLVVSTSTGYALGGDPAGIDLVAVEQTVHETDVDAEAVRAALDRWRGTPGGDVDGDLGTALSDRAAAAEHALRRRLATLQLADGDPAAAAATWLAEVEAAPFDDTAAAGAMRALDAGGRTAEALAVFAAHRERLADGLGADPSAELVRLNAELLRRSAAVEDHPVRRTGLRAAPNELVGRGDDVAHVAALLDEHRLVTVLGTGGLGKTRLAQAVAAQLPPTTGVVVCELAPIGDGEDLLPALGALLGIAEVRTARMLQDAVVTDLWARVVRTLDDGPTVLVLDNCEHLLQAVARCTADLLAAVPGLRVLTTSRAPLAIAGEVVAPLGPLPVEADGAAVRLFTERARAARPGAVLPVDAVRRICTRLDGSPLAIELAAARIRGMAVDEVERRLDDRFALLRGGDRSAPERHRTLLAVIEWSWRLLDEGAQDLLTRLALFPDGVAVDAVESVAEPGRRWDALDDLAELVEQSLVQLVEAEGEPVRYRLLETVREFGAARLAERGTTEAVRTAMTAWGRELSAARNLFALRGPAQLVAFTEVRREADTLVTLLRWALRADDVPTVTHVFAALGGYWTLRGLHREVVATAPDVVTALRSCPPQPQDRTAAVVGLVMAGATSAFSDLRTTARAITGLRTLHASGRAGDPVVDALASLLLSVARPEQGFAELARLREDPEPAVACLGTMMSAPLAENAGEPVAALRYARRAKALAEATGEAWTTGTVAVTLTQLLAQSGRYREALAEAVTAREHLERFGADDDLYEIGWTVGLASAATGDVERARSIAADLRHRPAGGRGGFDDRGLIAVLAVAISAECARWEGDLEAAAAGYTEAWDVVQPGRGAAAHWALMAGAARIAAVDEAAVRRVEDASTSLPAAAVGAESTHASLPAAELAVARRVRVGTLVQLRLRQVRRDVPVIGTALAGLAIAYARTGRPDAAAACWGTLTLVGSRQDFAVLSHDRLRPLLAEVVGEQALADAETAAAGRDRTAAVSWVRAVLEDARLPA</sequence>
<dbReference type="Pfam" id="PF25872">
    <property type="entry name" value="HTH_77"/>
    <property type="match status" value="1"/>
</dbReference>
<dbReference type="PANTHER" id="PTHR47691:SF3">
    <property type="entry name" value="HTH-TYPE TRANSCRIPTIONAL REGULATOR RV0890C-RELATED"/>
    <property type="match status" value="1"/>
</dbReference>
<dbReference type="SUPFAM" id="SSF46894">
    <property type="entry name" value="C-terminal effector domain of the bipartite response regulators"/>
    <property type="match status" value="1"/>
</dbReference>
<evidence type="ECO:0000259" key="3">
    <source>
        <dbReference type="SMART" id="SM00862"/>
    </source>
</evidence>
<dbReference type="InterPro" id="IPR027417">
    <property type="entry name" value="P-loop_NTPase"/>
</dbReference>
<organism evidence="5 6">
    <name type="scientific">Curtobacterium subtropicum</name>
    <dbReference type="NCBI Taxonomy" id="3055138"/>
    <lineage>
        <taxon>Bacteria</taxon>
        <taxon>Bacillati</taxon>
        <taxon>Actinomycetota</taxon>
        <taxon>Actinomycetes</taxon>
        <taxon>Micrococcales</taxon>
        <taxon>Microbacteriaceae</taxon>
        <taxon>Curtobacterium</taxon>
    </lineage>
</organism>
<dbReference type="Pfam" id="PF03704">
    <property type="entry name" value="BTAD"/>
    <property type="match status" value="1"/>
</dbReference>
<feature type="domain" description="Bacterial transcriptional activator" evidence="4">
    <location>
        <begin position="99"/>
        <end position="234"/>
    </location>
</feature>
<evidence type="ECO:0000313" key="6">
    <source>
        <dbReference type="Proteomes" id="UP001235720"/>
    </source>
</evidence>
<feature type="domain" description="OmpR/PhoB-type" evidence="3">
    <location>
        <begin position="20"/>
        <end position="92"/>
    </location>
</feature>
<gene>
    <name evidence="5" type="ORF">QUG98_13590</name>
</gene>
<protein>
    <submittedName>
        <fullName evidence="5">BTAD domain-containing putative transcriptional regulator</fullName>
    </submittedName>
</protein>
<dbReference type="Proteomes" id="UP001235720">
    <property type="component" value="Unassembled WGS sequence"/>
</dbReference>
<dbReference type="SMART" id="SM00862">
    <property type="entry name" value="Trans_reg_C"/>
    <property type="match status" value="1"/>
</dbReference>
<dbReference type="SMART" id="SM01043">
    <property type="entry name" value="BTAD"/>
    <property type="match status" value="1"/>
</dbReference>
<dbReference type="SUPFAM" id="SSF52540">
    <property type="entry name" value="P-loop containing nucleoside triphosphate hydrolases"/>
    <property type="match status" value="1"/>
</dbReference>
<comment type="caution">
    <text evidence="5">The sequence shown here is derived from an EMBL/GenBank/DDBJ whole genome shotgun (WGS) entry which is preliminary data.</text>
</comment>
<dbReference type="InterPro" id="IPR001867">
    <property type="entry name" value="OmpR/PhoB-type_DNA-bd"/>
</dbReference>
<keyword evidence="6" id="KW-1185">Reference proteome</keyword>
<evidence type="ECO:0000259" key="4">
    <source>
        <dbReference type="SMART" id="SM01043"/>
    </source>
</evidence>
<proteinExistence type="inferred from homology"/>
<dbReference type="SUPFAM" id="SSF48452">
    <property type="entry name" value="TPR-like"/>
    <property type="match status" value="1"/>
</dbReference>
<dbReference type="InterPro" id="IPR036388">
    <property type="entry name" value="WH-like_DNA-bd_sf"/>
</dbReference>
<comment type="similarity">
    <text evidence="1">Belongs to the AfsR/DnrI/RedD regulatory family.</text>
</comment>
<dbReference type="InterPro" id="IPR058852">
    <property type="entry name" value="HTH_77"/>
</dbReference>
<evidence type="ECO:0000313" key="5">
    <source>
        <dbReference type="EMBL" id="MDM7889487.1"/>
    </source>
</evidence>
<dbReference type="PANTHER" id="PTHR47691">
    <property type="entry name" value="REGULATOR-RELATED"/>
    <property type="match status" value="1"/>
</dbReference>
<evidence type="ECO:0000256" key="2">
    <source>
        <dbReference type="ARBA" id="ARBA00023125"/>
    </source>
</evidence>
<name>A0ABT7TKN3_9MICO</name>
<dbReference type="Gene3D" id="1.25.40.10">
    <property type="entry name" value="Tetratricopeptide repeat domain"/>
    <property type="match status" value="1"/>
</dbReference>
<dbReference type="InterPro" id="IPR049945">
    <property type="entry name" value="AAA_22"/>
</dbReference>
<dbReference type="Pfam" id="PF13401">
    <property type="entry name" value="AAA_22"/>
    <property type="match status" value="1"/>
</dbReference>
<dbReference type="InterPro" id="IPR011990">
    <property type="entry name" value="TPR-like_helical_dom_sf"/>
</dbReference>
<reference evidence="5 6" key="1">
    <citation type="submission" date="2023-06" db="EMBL/GenBank/DDBJ databases">
        <authorList>
            <person name="Feng G."/>
            <person name="Li J."/>
            <person name="Zhu H."/>
        </authorList>
    </citation>
    <scope>NUCLEOTIDE SEQUENCE [LARGE SCALE GENOMIC DNA]</scope>
    <source>
        <strain evidence="5 6">RHCJP20</strain>
    </source>
</reference>
<dbReference type="EMBL" id="JAUCMM010000010">
    <property type="protein sequence ID" value="MDM7889487.1"/>
    <property type="molecule type" value="Genomic_DNA"/>
</dbReference>
<dbReference type="RefSeq" id="WP_289471106.1">
    <property type="nucleotide sequence ID" value="NZ_JAUCMM010000010.1"/>
</dbReference>
<dbReference type="InterPro" id="IPR005158">
    <property type="entry name" value="BTAD"/>
</dbReference>
<keyword evidence="2" id="KW-0238">DNA-binding</keyword>
<dbReference type="Gene3D" id="1.10.10.10">
    <property type="entry name" value="Winged helix-like DNA-binding domain superfamily/Winged helix DNA-binding domain"/>
    <property type="match status" value="1"/>
</dbReference>
<evidence type="ECO:0000256" key="1">
    <source>
        <dbReference type="ARBA" id="ARBA00005820"/>
    </source>
</evidence>